<dbReference type="PANTHER" id="PTHR43092:SF2">
    <property type="entry name" value="HERCYNYLCYSTEINE SULFOXIDE LYASE"/>
    <property type="match status" value="1"/>
</dbReference>
<keyword evidence="4" id="KW-1185">Reference proteome</keyword>
<reference evidence="3" key="1">
    <citation type="journal article" date="2023" name="Mol. Biol. Evol.">
        <title>Third-Generation Sequencing Reveals the Adaptive Role of the Epigenome in Three Deep-Sea Polychaetes.</title>
        <authorList>
            <person name="Perez M."/>
            <person name="Aroh O."/>
            <person name="Sun Y."/>
            <person name="Lan Y."/>
            <person name="Juniper S.K."/>
            <person name="Young C.R."/>
            <person name="Angers B."/>
            <person name="Qian P.Y."/>
        </authorList>
    </citation>
    <scope>NUCLEOTIDE SEQUENCE</scope>
    <source>
        <strain evidence="3">R07B-5</strain>
    </source>
</reference>
<proteinExistence type="predicted"/>
<dbReference type="AlphaFoldDB" id="A0AAD9PD53"/>
<dbReference type="Proteomes" id="UP001209878">
    <property type="component" value="Unassembled WGS sequence"/>
</dbReference>
<dbReference type="InterPro" id="IPR015421">
    <property type="entry name" value="PyrdxlP-dep_Trfase_major"/>
</dbReference>
<dbReference type="Gene3D" id="3.90.1150.10">
    <property type="entry name" value="Aspartate Aminotransferase, domain 1"/>
    <property type="match status" value="1"/>
</dbReference>
<dbReference type="SUPFAM" id="SSF53383">
    <property type="entry name" value="PLP-dependent transferases"/>
    <property type="match status" value="1"/>
</dbReference>
<name>A0AAD9PD53_RIDPI</name>
<feature type="domain" description="Aminotransferase class V" evidence="2">
    <location>
        <begin position="108"/>
        <end position="422"/>
    </location>
</feature>
<sequence length="442" mass="49616">MKKRDFGSFHVSNVQQLLHLSTEDYVAPHLPIVLPKFEEDSSSPFQFGASVKRKHFLLEEECIFLNHGAFGAVLKEVLHAAQSWQEYIERQPLRFFDRELLPLLVHVTRQLAQFVGGEASDLVLMPNVTTAINCVLRSLHLKKGESIFILNIAYGAVKKAVSQVCLETGATVHEATLSLPLQDGQQICQLVEEQLPSDCRLAVFDHIPSNTPFILPVKEITEICHRRNTPVLIDGAHALGSLSLDLMTLGVDYYVSNAHKWFCASKGSAFMYVEKKHQAYTRPLVISHGFGSGFNSEFIWSGLRDYSPFLALLTALDFWQGVGAENIRTYIHGLAHTAGELLKKRWDTELLAPLEMSGSMLCVRLPAALYKDCSPVTYDFAEALQNALYHKFNIEVPIKAIQGHLYVRISAHIYNTLEEYEQLAHAIGQLTNDMSWCQDSSS</sequence>
<gene>
    <name evidence="3" type="ORF">NP493_29g02030</name>
</gene>
<organism evidence="3 4">
    <name type="scientific">Ridgeia piscesae</name>
    <name type="common">Tubeworm</name>
    <dbReference type="NCBI Taxonomy" id="27915"/>
    <lineage>
        <taxon>Eukaryota</taxon>
        <taxon>Metazoa</taxon>
        <taxon>Spiralia</taxon>
        <taxon>Lophotrochozoa</taxon>
        <taxon>Annelida</taxon>
        <taxon>Polychaeta</taxon>
        <taxon>Sedentaria</taxon>
        <taxon>Canalipalpata</taxon>
        <taxon>Sabellida</taxon>
        <taxon>Siboglinidae</taxon>
        <taxon>Ridgeia</taxon>
    </lineage>
</organism>
<dbReference type="EMBL" id="JAODUO010000029">
    <property type="protein sequence ID" value="KAK2192484.1"/>
    <property type="molecule type" value="Genomic_DNA"/>
</dbReference>
<protein>
    <recommendedName>
        <fullName evidence="2">Aminotransferase class V domain-containing protein</fullName>
    </recommendedName>
</protein>
<dbReference type="Gene3D" id="3.40.640.10">
    <property type="entry name" value="Type I PLP-dependent aspartate aminotransferase-like (Major domain)"/>
    <property type="match status" value="1"/>
</dbReference>
<dbReference type="InterPro" id="IPR000192">
    <property type="entry name" value="Aminotrans_V_dom"/>
</dbReference>
<comment type="caution">
    <text evidence="3">The sequence shown here is derived from an EMBL/GenBank/DDBJ whole genome shotgun (WGS) entry which is preliminary data.</text>
</comment>
<keyword evidence="1" id="KW-0663">Pyridoxal phosphate</keyword>
<evidence type="ECO:0000256" key="1">
    <source>
        <dbReference type="ARBA" id="ARBA00022898"/>
    </source>
</evidence>
<evidence type="ECO:0000313" key="3">
    <source>
        <dbReference type="EMBL" id="KAK2192484.1"/>
    </source>
</evidence>
<evidence type="ECO:0000259" key="2">
    <source>
        <dbReference type="Pfam" id="PF00266"/>
    </source>
</evidence>
<dbReference type="PANTHER" id="PTHR43092">
    <property type="entry name" value="L-CYSTEINE DESULFHYDRASE"/>
    <property type="match status" value="1"/>
</dbReference>
<dbReference type="InterPro" id="IPR015424">
    <property type="entry name" value="PyrdxlP-dep_Trfase"/>
</dbReference>
<evidence type="ECO:0000313" key="4">
    <source>
        <dbReference type="Proteomes" id="UP001209878"/>
    </source>
</evidence>
<accession>A0AAD9PD53</accession>
<dbReference type="InterPro" id="IPR015422">
    <property type="entry name" value="PyrdxlP-dep_Trfase_small"/>
</dbReference>
<dbReference type="Pfam" id="PF00266">
    <property type="entry name" value="Aminotran_5"/>
    <property type="match status" value="1"/>
</dbReference>